<feature type="region of interest" description="Disordered" evidence="1">
    <location>
        <begin position="211"/>
        <end position="251"/>
    </location>
</feature>
<sequence>MFSSSISSMQKPYQAVVVEGKWEALEEFFNKDEAVYNNLYPTLMTVAKDSAFHIAVHSKSKKPLKQLLDRFAKYDMQILTNILNTTNAYENTVLHEAAINYNIKAVKLLVRRDYITPDQLLKQNESGQTPLFKAAAFGSTKVVKYLASQPDQMITTGDNKQQLHKNHRTNNDKNSILHAAVLGENFGIPTGDYDNYDDANTMDEGKYDVQVGDNISEDDDDKVGDNQKSLPSLPRPEQLSSRINKEAGDPMCKGLQPYTGLAHVKPIAFTVKEEKGYRDLTERKSV</sequence>
<name>A0A5C7GQ34_9ROSI</name>
<dbReference type="SUPFAM" id="SSF48403">
    <property type="entry name" value="Ankyrin repeat"/>
    <property type="match status" value="1"/>
</dbReference>
<dbReference type="PANTHER" id="PTHR24121">
    <property type="entry name" value="NO MECHANORECEPTOR POTENTIAL C, ISOFORM D-RELATED"/>
    <property type="match status" value="1"/>
</dbReference>
<evidence type="ECO:0000313" key="2">
    <source>
        <dbReference type="EMBL" id="TXG46921.1"/>
    </source>
</evidence>
<dbReference type="EMBL" id="VAHF01000013">
    <property type="protein sequence ID" value="TXG46921.1"/>
    <property type="molecule type" value="Genomic_DNA"/>
</dbReference>
<evidence type="ECO:0000313" key="3">
    <source>
        <dbReference type="Proteomes" id="UP000323000"/>
    </source>
</evidence>
<dbReference type="Pfam" id="PF12796">
    <property type="entry name" value="Ank_2"/>
    <property type="match status" value="1"/>
</dbReference>
<dbReference type="OrthoDB" id="1923662at2759"/>
<dbReference type="SMART" id="SM00248">
    <property type="entry name" value="ANK"/>
    <property type="match status" value="3"/>
</dbReference>
<keyword evidence="3" id="KW-1185">Reference proteome</keyword>
<dbReference type="InterPro" id="IPR036770">
    <property type="entry name" value="Ankyrin_rpt-contain_sf"/>
</dbReference>
<dbReference type="InterPro" id="IPR002110">
    <property type="entry name" value="Ankyrin_rpt"/>
</dbReference>
<dbReference type="PANTHER" id="PTHR24121:SF29">
    <property type="match status" value="1"/>
</dbReference>
<gene>
    <name evidence="2" type="ORF">EZV62_026215</name>
</gene>
<dbReference type="Proteomes" id="UP000323000">
    <property type="component" value="Chromosome 13"/>
</dbReference>
<dbReference type="Gene3D" id="1.25.40.20">
    <property type="entry name" value="Ankyrin repeat-containing domain"/>
    <property type="match status" value="1"/>
</dbReference>
<organism evidence="2 3">
    <name type="scientific">Acer yangbiense</name>
    <dbReference type="NCBI Taxonomy" id="1000413"/>
    <lineage>
        <taxon>Eukaryota</taxon>
        <taxon>Viridiplantae</taxon>
        <taxon>Streptophyta</taxon>
        <taxon>Embryophyta</taxon>
        <taxon>Tracheophyta</taxon>
        <taxon>Spermatophyta</taxon>
        <taxon>Magnoliopsida</taxon>
        <taxon>eudicotyledons</taxon>
        <taxon>Gunneridae</taxon>
        <taxon>Pentapetalae</taxon>
        <taxon>rosids</taxon>
        <taxon>malvids</taxon>
        <taxon>Sapindales</taxon>
        <taxon>Sapindaceae</taxon>
        <taxon>Hippocastanoideae</taxon>
        <taxon>Acereae</taxon>
        <taxon>Acer</taxon>
    </lineage>
</organism>
<reference evidence="3" key="1">
    <citation type="journal article" date="2019" name="Gigascience">
        <title>De novo genome assembly of the endangered Acer yangbiense, a plant species with extremely small populations endemic to Yunnan Province, China.</title>
        <authorList>
            <person name="Yang J."/>
            <person name="Wariss H.M."/>
            <person name="Tao L."/>
            <person name="Zhang R."/>
            <person name="Yun Q."/>
            <person name="Hollingsworth P."/>
            <person name="Dao Z."/>
            <person name="Luo G."/>
            <person name="Guo H."/>
            <person name="Ma Y."/>
            <person name="Sun W."/>
        </authorList>
    </citation>
    <scope>NUCLEOTIDE SEQUENCE [LARGE SCALE GENOMIC DNA]</scope>
    <source>
        <strain evidence="3">cv. Malutang</strain>
    </source>
</reference>
<comment type="caution">
    <text evidence="2">The sequence shown here is derived from an EMBL/GenBank/DDBJ whole genome shotgun (WGS) entry which is preliminary data.</text>
</comment>
<accession>A0A5C7GQ34</accession>
<evidence type="ECO:0000256" key="1">
    <source>
        <dbReference type="SAM" id="MobiDB-lite"/>
    </source>
</evidence>
<proteinExistence type="predicted"/>
<protein>
    <submittedName>
        <fullName evidence="2">Uncharacterized protein</fullName>
    </submittedName>
</protein>
<dbReference type="AlphaFoldDB" id="A0A5C7GQ34"/>